<dbReference type="InterPro" id="IPR043502">
    <property type="entry name" value="DNA/RNA_pol_sf"/>
</dbReference>
<proteinExistence type="predicted"/>
<dbReference type="OMA" id="LINNILX"/>
<dbReference type="PANTHER" id="PTHR24559:SF440">
    <property type="entry name" value="RIBONUCLEASE H"/>
    <property type="match status" value="1"/>
</dbReference>
<feature type="non-terminal residue" evidence="2">
    <location>
        <position position="1"/>
    </location>
</feature>
<dbReference type="Pfam" id="PF00078">
    <property type="entry name" value="RVT_1"/>
    <property type="match status" value="1"/>
</dbReference>
<dbReference type="InterPro" id="IPR053134">
    <property type="entry name" value="RNA-dir_DNA_polymerase"/>
</dbReference>
<sequence>VFSKAKADKLPPHHLFNLKIDLDKKASPPLSPIYSLLQKKLETLPIFVGENLANRIIGPSSKHGAPVLFVQKKNSSLRLCIDFQGLNNITKKDNYPLPHISNLLDTLSRTKIYTKLNLRHTYHLVQIADGDEWKTAFQTHYGPYKWLVMPFGLTNAPVCFVNTIFADLRNVCIIVYLNNV</sequence>
<dbReference type="PANTHER" id="PTHR24559">
    <property type="entry name" value="TRANSPOSON TY3-I GAG-POL POLYPROTEIN"/>
    <property type="match status" value="1"/>
</dbReference>
<evidence type="ECO:0000313" key="2">
    <source>
        <dbReference type="EMBL" id="EGN91938.1"/>
    </source>
</evidence>
<dbReference type="Gene3D" id="3.10.10.10">
    <property type="entry name" value="HIV Type 1 Reverse Transcriptase, subunit A, domain 1"/>
    <property type="match status" value="1"/>
</dbReference>
<gene>
    <name evidence="2" type="ORF">SERLA73DRAFT_37839</name>
</gene>
<evidence type="ECO:0000313" key="3">
    <source>
        <dbReference type="Proteomes" id="UP000008063"/>
    </source>
</evidence>
<dbReference type="Proteomes" id="UP000008063">
    <property type="component" value="Unassembled WGS sequence"/>
</dbReference>
<feature type="non-terminal residue" evidence="2">
    <location>
        <position position="180"/>
    </location>
</feature>
<protein>
    <recommendedName>
        <fullName evidence="1">Reverse transcriptase domain-containing protein</fullName>
    </recommendedName>
</protein>
<feature type="domain" description="Reverse transcriptase" evidence="1">
    <location>
        <begin position="70"/>
        <end position="176"/>
    </location>
</feature>
<organism evidence="3">
    <name type="scientific">Serpula lacrymans var. lacrymans (strain S7.3)</name>
    <name type="common">Dry rot fungus</name>
    <dbReference type="NCBI Taxonomy" id="936435"/>
    <lineage>
        <taxon>Eukaryota</taxon>
        <taxon>Fungi</taxon>
        <taxon>Dikarya</taxon>
        <taxon>Basidiomycota</taxon>
        <taxon>Agaricomycotina</taxon>
        <taxon>Agaricomycetes</taxon>
        <taxon>Agaricomycetidae</taxon>
        <taxon>Boletales</taxon>
        <taxon>Coniophorineae</taxon>
        <taxon>Serpulaceae</taxon>
        <taxon>Serpula</taxon>
    </lineage>
</organism>
<dbReference type="STRING" id="936435.F8QID9"/>
<accession>F8QID9</accession>
<dbReference type="AlphaFoldDB" id="F8QID9"/>
<keyword evidence="3" id="KW-1185">Reference proteome</keyword>
<reference evidence="3" key="1">
    <citation type="journal article" date="2011" name="Science">
        <title>The plant cell wall-decomposing machinery underlies the functional diversity of forest fungi.</title>
        <authorList>
            <person name="Eastwood D.C."/>
            <person name="Floudas D."/>
            <person name="Binder M."/>
            <person name="Majcherczyk A."/>
            <person name="Schneider P."/>
            <person name="Aerts A."/>
            <person name="Asiegbu F.O."/>
            <person name="Baker S.E."/>
            <person name="Barry K."/>
            <person name="Bendiksby M."/>
            <person name="Blumentritt M."/>
            <person name="Coutinho P.M."/>
            <person name="Cullen D."/>
            <person name="de Vries R.P."/>
            <person name="Gathman A."/>
            <person name="Goodell B."/>
            <person name="Henrissat B."/>
            <person name="Ihrmark K."/>
            <person name="Kauserud H."/>
            <person name="Kohler A."/>
            <person name="LaButti K."/>
            <person name="Lapidus A."/>
            <person name="Lavin J.L."/>
            <person name="Lee Y.-H."/>
            <person name="Lindquist E."/>
            <person name="Lilly W."/>
            <person name="Lucas S."/>
            <person name="Morin E."/>
            <person name="Murat C."/>
            <person name="Oguiza J.A."/>
            <person name="Park J."/>
            <person name="Pisabarro A.G."/>
            <person name="Riley R."/>
            <person name="Rosling A."/>
            <person name="Salamov A."/>
            <person name="Schmidt O."/>
            <person name="Schmutz J."/>
            <person name="Skrede I."/>
            <person name="Stenlid J."/>
            <person name="Wiebenga A."/>
            <person name="Xie X."/>
            <person name="Kuees U."/>
            <person name="Hibbett D.S."/>
            <person name="Hoffmeister D."/>
            <person name="Hoegberg N."/>
            <person name="Martin F."/>
            <person name="Grigoriev I.V."/>
            <person name="Watkinson S.C."/>
        </authorList>
    </citation>
    <scope>NUCLEOTIDE SEQUENCE [LARGE SCALE GENOMIC DNA]</scope>
    <source>
        <strain evidence="3">strain S7.3</strain>
    </source>
</reference>
<dbReference type="InParanoid" id="F8QID9"/>
<dbReference type="SUPFAM" id="SSF56672">
    <property type="entry name" value="DNA/RNA polymerases"/>
    <property type="match status" value="1"/>
</dbReference>
<dbReference type="EMBL" id="GL945524">
    <property type="protein sequence ID" value="EGN91938.1"/>
    <property type="molecule type" value="Genomic_DNA"/>
</dbReference>
<evidence type="ECO:0000259" key="1">
    <source>
        <dbReference type="Pfam" id="PF00078"/>
    </source>
</evidence>
<dbReference type="HOGENOM" id="CLU_000384_42_2_1"/>
<dbReference type="InterPro" id="IPR000477">
    <property type="entry name" value="RT_dom"/>
</dbReference>
<dbReference type="CDD" id="cd01647">
    <property type="entry name" value="RT_LTR"/>
    <property type="match status" value="1"/>
</dbReference>
<name>F8QID9_SERL3</name>